<evidence type="ECO:0000256" key="1">
    <source>
        <dbReference type="SAM" id="MobiDB-lite"/>
    </source>
</evidence>
<evidence type="ECO:0000313" key="2">
    <source>
        <dbReference type="EMBL" id="KAG7660672.1"/>
    </source>
</evidence>
<organism evidence="2 3">
    <name type="scientific">[Candida] subhashii</name>
    <dbReference type="NCBI Taxonomy" id="561895"/>
    <lineage>
        <taxon>Eukaryota</taxon>
        <taxon>Fungi</taxon>
        <taxon>Dikarya</taxon>
        <taxon>Ascomycota</taxon>
        <taxon>Saccharomycotina</taxon>
        <taxon>Pichiomycetes</taxon>
        <taxon>Debaryomycetaceae</taxon>
        <taxon>Spathaspora</taxon>
    </lineage>
</organism>
<feature type="compositionally biased region" description="Acidic residues" evidence="1">
    <location>
        <begin position="215"/>
        <end position="226"/>
    </location>
</feature>
<protein>
    <submittedName>
        <fullName evidence="2">Uncharacterized protein</fullName>
    </submittedName>
</protein>
<proteinExistence type="predicted"/>
<name>A0A8J5QBQ3_9ASCO</name>
<feature type="compositionally biased region" description="Polar residues" evidence="1">
    <location>
        <begin position="248"/>
        <end position="260"/>
    </location>
</feature>
<dbReference type="Proteomes" id="UP000694255">
    <property type="component" value="Unassembled WGS sequence"/>
</dbReference>
<gene>
    <name evidence="2" type="ORF">J8A68_005789</name>
</gene>
<dbReference type="RefSeq" id="XP_049260905.1">
    <property type="nucleotide sequence ID" value="XM_049409892.1"/>
</dbReference>
<feature type="compositionally biased region" description="Acidic residues" evidence="1">
    <location>
        <begin position="99"/>
        <end position="108"/>
    </location>
</feature>
<accession>A0A8J5QBQ3</accession>
<dbReference type="GeneID" id="73472589"/>
<keyword evidence="3" id="KW-1185">Reference proteome</keyword>
<dbReference type="AlphaFoldDB" id="A0A8J5QBQ3"/>
<comment type="caution">
    <text evidence="2">The sequence shown here is derived from an EMBL/GenBank/DDBJ whole genome shotgun (WGS) entry which is preliminary data.</text>
</comment>
<feature type="compositionally biased region" description="Low complexity" evidence="1">
    <location>
        <begin position="276"/>
        <end position="285"/>
    </location>
</feature>
<feature type="region of interest" description="Disordered" evidence="1">
    <location>
        <begin position="212"/>
        <end position="292"/>
    </location>
</feature>
<sequence length="363" mass="41386">MALCSQMFTGPTKRSSCQVFRTPATKRMCITNDVDDDVAATVPKLKKSVVIYSSSDEDEDSADEQSCYNADQIRAKRRASNRISFSLNKELSRAISQYSDDDEDDEEQQQQVIQDHLNHRRSDSLRSTLLSDDEVENLDCKLATSPISNSISLMNIHQLEDEGKCFIPSTDRSARSRCFEYLVGAIDEAWARYCDATANVEDEVYGYNTPQSVATDDEEEEEEDMFDNTTDITDYEDSDYEHTTTTTVPETKQQHYTLQHPQPHKPTPAFRPRLASSSSITSVSSSKDDPSSCQLQALKDRLTKAKYYLQDLVDSEDYNEVSSFWKRWDMIKYATIELVEDDDDDEVVETTIEELEAGRLFVN</sequence>
<reference evidence="2 3" key="1">
    <citation type="journal article" date="2021" name="DNA Res.">
        <title>Genome analysis of Candida subhashii reveals its hybrid nature and dual mitochondrial genome conformations.</title>
        <authorList>
            <person name="Mixao V."/>
            <person name="Hegedusova E."/>
            <person name="Saus E."/>
            <person name="Pryszcz L.P."/>
            <person name="Cillingova A."/>
            <person name="Nosek J."/>
            <person name="Gabaldon T."/>
        </authorList>
    </citation>
    <scope>NUCLEOTIDE SEQUENCE [LARGE SCALE GENOMIC DNA]</scope>
    <source>
        <strain evidence="2 3">CBS 10753</strain>
    </source>
</reference>
<dbReference type="OrthoDB" id="4096201at2759"/>
<feature type="region of interest" description="Disordered" evidence="1">
    <location>
        <begin position="97"/>
        <end position="118"/>
    </location>
</feature>
<evidence type="ECO:0000313" key="3">
    <source>
        <dbReference type="Proteomes" id="UP000694255"/>
    </source>
</evidence>
<dbReference type="EMBL" id="JAGSYN010000275">
    <property type="protein sequence ID" value="KAG7660672.1"/>
    <property type="molecule type" value="Genomic_DNA"/>
</dbReference>